<keyword evidence="6" id="KW-0949">S-adenosyl-L-methionine</keyword>
<dbReference type="SMART" id="SM00317">
    <property type="entry name" value="SET"/>
    <property type="match status" value="1"/>
</dbReference>
<gene>
    <name evidence="12" type="ORF">SO694_00013428</name>
</gene>
<evidence type="ECO:0000256" key="8">
    <source>
        <dbReference type="SAM" id="MobiDB-lite"/>
    </source>
</evidence>
<dbReference type="InterPro" id="IPR050777">
    <property type="entry name" value="SET2_Histone-Lys_MeTrsfase"/>
</dbReference>
<dbReference type="SUPFAM" id="SSF82199">
    <property type="entry name" value="SET domain"/>
    <property type="match status" value="1"/>
</dbReference>
<dbReference type="PROSITE" id="PS50868">
    <property type="entry name" value="POST_SET"/>
    <property type="match status" value="1"/>
</dbReference>
<dbReference type="InterPro" id="IPR001214">
    <property type="entry name" value="SET_dom"/>
</dbReference>
<keyword evidence="7" id="KW-0539">Nucleus</keyword>
<keyword evidence="3" id="KW-0158">Chromosome</keyword>
<dbReference type="PROSITE" id="PS50280">
    <property type="entry name" value="SET"/>
    <property type="match status" value="1"/>
</dbReference>
<evidence type="ECO:0000313" key="13">
    <source>
        <dbReference type="Proteomes" id="UP001363151"/>
    </source>
</evidence>
<dbReference type="Proteomes" id="UP001363151">
    <property type="component" value="Unassembled WGS sequence"/>
</dbReference>
<evidence type="ECO:0000256" key="7">
    <source>
        <dbReference type="ARBA" id="ARBA00023242"/>
    </source>
</evidence>
<keyword evidence="5" id="KW-0808">Transferase</keyword>
<feature type="domain" description="Post-SET" evidence="10">
    <location>
        <begin position="255"/>
        <end position="271"/>
    </location>
</feature>
<dbReference type="EMBL" id="JBBJCI010000146">
    <property type="protein sequence ID" value="KAK7242282.1"/>
    <property type="molecule type" value="Genomic_DNA"/>
</dbReference>
<keyword evidence="13" id="KW-1185">Reference proteome</keyword>
<evidence type="ECO:0000259" key="11">
    <source>
        <dbReference type="PROSITE" id="PS51215"/>
    </source>
</evidence>
<proteinExistence type="predicted"/>
<organism evidence="12 13">
    <name type="scientific">Aureococcus anophagefferens</name>
    <name type="common">Harmful bloom alga</name>
    <dbReference type="NCBI Taxonomy" id="44056"/>
    <lineage>
        <taxon>Eukaryota</taxon>
        <taxon>Sar</taxon>
        <taxon>Stramenopiles</taxon>
        <taxon>Ochrophyta</taxon>
        <taxon>Pelagophyceae</taxon>
        <taxon>Pelagomonadales</taxon>
        <taxon>Pelagomonadaceae</taxon>
        <taxon>Aureococcus</taxon>
    </lineage>
</organism>
<dbReference type="InterPro" id="IPR046341">
    <property type="entry name" value="SET_dom_sf"/>
</dbReference>
<comment type="caution">
    <text evidence="12">The sequence shown here is derived from an EMBL/GenBank/DDBJ whole genome shotgun (WGS) entry which is preliminary data.</text>
</comment>
<comment type="subcellular location">
    <subcellularLocation>
        <location evidence="2">Chromosome</location>
    </subcellularLocation>
    <subcellularLocation>
        <location evidence="1">Nucleus</location>
    </subcellularLocation>
</comment>
<evidence type="ECO:0000256" key="5">
    <source>
        <dbReference type="ARBA" id="ARBA00022679"/>
    </source>
</evidence>
<sequence>MHAAPSAKRAAKAARGSGSRDGAAVCECITAVEWNARVDAILCGRTAPRTGKGSSTRGPMGAPPKLSRAPLVRAPGESDDDAHARFRREKCIGVECDGDCLNRNMEIECDPATCPMGDKCQNRCFAARLGSKVSVEKAGRCGRGLFAREPIPEGAFVVEALGELISEEEAQERLATARANGDEHYYMLAASDAATKGLVIDATRKGNEFRWANHSCDPSCRLEKWRCGSQDRYGIVALRSIKPGEELTYDYRWASFERCYCGAANCVGVMDGVKKNPVGAAAR</sequence>
<name>A0ABR1G1U5_AURAN</name>
<accession>A0ABR1G1U5</accession>
<evidence type="ECO:0000256" key="2">
    <source>
        <dbReference type="ARBA" id="ARBA00004286"/>
    </source>
</evidence>
<protein>
    <submittedName>
        <fullName evidence="12">Histone-lysine N-methyltransferase</fullName>
    </submittedName>
</protein>
<evidence type="ECO:0000256" key="3">
    <source>
        <dbReference type="ARBA" id="ARBA00022454"/>
    </source>
</evidence>
<evidence type="ECO:0000259" key="10">
    <source>
        <dbReference type="PROSITE" id="PS50868"/>
    </source>
</evidence>
<feature type="domain" description="AWS" evidence="11">
    <location>
        <begin position="84"/>
        <end position="129"/>
    </location>
</feature>
<evidence type="ECO:0000256" key="4">
    <source>
        <dbReference type="ARBA" id="ARBA00022603"/>
    </source>
</evidence>
<dbReference type="Pfam" id="PF00856">
    <property type="entry name" value="SET"/>
    <property type="match status" value="1"/>
</dbReference>
<evidence type="ECO:0000313" key="12">
    <source>
        <dbReference type="EMBL" id="KAK7242282.1"/>
    </source>
</evidence>
<dbReference type="Pfam" id="PF17907">
    <property type="entry name" value="AWS"/>
    <property type="match status" value="1"/>
</dbReference>
<evidence type="ECO:0000256" key="6">
    <source>
        <dbReference type="ARBA" id="ARBA00022691"/>
    </source>
</evidence>
<reference evidence="12 13" key="1">
    <citation type="submission" date="2024-03" db="EMBL/GenBank/DDBJ databases">
        <title>Aureococcus anophagefferens CCMP1851 and Kratosvirus quantuckense: Draft genome of a second virus-susceptible host strain in the model system.</title>
        <authorList>
            <person name="Chase E."/>
            <person name="Truchon A.R."/>
            <person name="Schepens W."/>
            <person name="Wilhelm S.W."/>
        </authorList>
    </citation>
    <scope>NUCLEOTIDE SEQUENCE [LARGE SCALE GENOMIC DNA]</scope>
    <source>
        <strain evidence="12 13">CCMP1851</strain>
    </source>
</reference>
<dbReference type="InterPro" id="IPR003616">
    <property type="entry name" value="Post-SET_dom"/>
</dbReference>
<dbReference type="PROSITE" id="PS51215">
    <property type="entry name" value="AWS"/>
    <property type="match status" value="1"/>
</dbReference>
<evidence type="ECO:0000259" key="9">
    <source>
        <dbReference type="PROSITE" id="PS50280"/>
    </source>
</evidence>
<evidence type="ECO:0000256" key="1">
    <source>
        <dbReference type="ARBA" id="ARBA00004123"/>
    </source>
</evidence>
<dbReference type="PANTHER" id="PTHR22884">
    <property type="entry name" value="SET DOMAIN PROTEINS"/>
    <property type="match status" value="1"/>
</dbReference>
<dbReference type="InterPro" id="IPR006560">
    <property type="entry name" value="AWS_dom"/>
</dbReference>
<keyword evidence="4" id="KW-0489">Methyltransferase</keyword>
<feature type="region of interest" description="Disordered" evidence="8">
    <location>
        <begin position="48"/>
        <end position="79"/>
    </location>
</feature>
<dbReference type="Gene3D" id="2.170.270.10">
    <property type="entry name" value="SET domain"/>
    <property type="match status" value="1"/>
</dbReference>
<feature type="domain" description="SET" evidence="9">
    <location>
        <begin position="127"/>
        <end position="252"/>
    </location>
</feature>